<dbReference type="EMBL" id="CAEZTW010000072">
    <property type="protein sequence ID" value="CAB4581607.1"/>
    <property type="molecule type" value="Genomic_DNA"/>
</dbReference>
<dbReference type="EC" id="2.2.1.1" evidence="5"/>
<keyword evidence="6" id="KW-0808">Transferase</keyword>
<dbReference type="Pfam" id="PF22613">
    <property type="entry name" value="Transketolase_C_1"/>
    <property type="match status" value="1"/>
</dbReference>
<name>A0A6J6F019_9ZZZZ</name>
<dbReference type="InterPro" id="IPR005474">
    <property type="entry name" value="Transketolase_N"/>
</dbReference>
<dbReference type="InterPro" id="IPR020826">
    <property type="entry name" value="Transketolase_BS"/>
</dbReference>
<dbReference type="SUPFAM" id="SSF52518">
    <property type="entry name" value="Thiamin diphosphate-binding fold (THDP-binding)"/>
    <property type="match status" value="2"/>
</dbReference>
<protein>
    <recommendedName>
        <fullName evidence="5">transketolase</fullName>
        <ecNumber evidence="5">2.2.1.1</ecNumber>
    </recommendedName>
</protein>
<dbReference type="AlphaFoldDB" id="A0A6J6F019"/>
<dbReference type="FunFam" id="3.40.50.970:FF:000003">
    <property type="entry name" value="Transketolase"/>
    <property type="match status" value="1"/>
</dbReference>
<evidence type="ECO:0000256" key="10">
    <source>
        <dbReference type="ARBA" id="ARBA00049473"/>
    </source>
</evidence>
<dbReference type="SMART" id="SM00861">
    <property type="entry name" value="Transket_pyr"/>
    <property type="match status" value="1"/>
</dbReference>
<reference evidence="12" key="1">
    <citation type="submission" date="2020-05" db="EMBL/GenBank/DDBJ databases">
        <authorList>
            <person name="Chiriac C."/>
            <person name="Salcher M."/>
            <person name="Ghai R."/>
            <person name="Kavagutti S V."/>
        </authorList>
    </citation>
    <scope>NUCLEOTIDE SEQUENCE</scope>
</reference>
<dbReference type="InterPro" id="IPR009014">
    <property type="entry name" value="Transketo_C/PFOR_II"/>
</dbReference>
<evidence type="ECO:0000313" key="12">
    <source>
        <dbReference type="EMBL" id="CAB4581607.1"/>
    </source>
</evidence>
<dbReference type="PANTHER" id="PTHR43522">
    <property type="entry name" value="TRANSKETOLASE"/>
    <property type="match status" value="1"/>
</dbReference>
<dbReference type="Gene3D" id="3.40.50.920">
    <property type="match status" value="1"/>
</dbReference>
<dbReference type="CDD" id="cd07033">
    <property type="entry name" value="TPP_PYR_DXS_TK_like"/>
    <property type="match status" value="1"/>
</dbReference>
<evidence type="ECO:0000256" key="6">
    <source>
        <dbReference type="ARBA" id="ARBA00022679"/>
    </source>
</evidence>
<dbReference type="InterPro" id="IPR005475">
    <property type="entry name" value="Transketolase-like_Pyr-bd"/>
</dbReference>
<comment type="cofactor">
    <cofactor evidence="2">
        <name>thiamine diphosphate</name>
        <dbReference type="ChEBI" id="CHEBI:58937"/>
    </cofactor>
</comment>
<dbReference type="CDD" id="cd02012">
    <property type="entry name" value="TPP_TK"/>
    <property type="match status" value="1"/>
</dbReference>
<keyword evidence="7" id="KW-0479">Metal-binding</keyword>
<evidence type="ECO:0000256" key="5">
    <source>
        <dbReference type="ARBA" id="ARBA00013152"/>
    </source>
</evidence>
<dbReference type="FunFam" id="3.40.50.970:FF:000004">
    <property type="entry name" value="Transketolase"/>
    <property type="match status" value="1"/>
</dbReference>
<dbReference type="FunFam" id="3.40.50.920:FF:000003">
    <property type="entry name" value="Transketolase"/>
    <property type="match status" value="1"/>
</dbReference>
<keyword evidence="8" id="KW-0460">Magnesium</keyword>
<dbReference type="GO" id="GO:0006098">
    <property type="term" value="P:pentose-phosphate shunt"/>
    <property type="evidence" value="ECO:0007669"/>
    <property type="project" value="TreeGrafter"/>
</dbReference>
<evidence type="ECO:0000256" key="9">
    <source>
        <dbReference type="ARBA" id="ARBA00023052"/>
    </source>
</evidence>
<evidence type="ECO:0000256" key="3">
    <source>
        <dbReference type="ARBA" id="ARBA00007131"/>
    </source>
</evidence>
<evidence type="ECO:0000256" key="4">
    <source>
        <dbReference type="ARBA" id="ARBA00011738"/>
    </source>
</evidence>
<dbReference type="NCBIfam" id="TIGR00232">
    <property type="entry name" value="tktlase_bact"/>
    <property type="match status" value="1"/>
</dbReference>
<dbReference type="SUPFAM" id="SSF52922">
    <property type="entry name" value="TK C-terminal domain-like"/>
    <property type="match status" value="1"/>
</dbReference>
<dbReference type="InterPro" id="IPR055152">
    <property type="entry name" value="Transketolase-like_C_2"/>
</dbReference>
<dbReference type="Gene3D" id="3.40.50.970">
    <property type="match status" value="2"/>
</dbReference>
<evidence type="ECO:0000259" key="11">
    <source>
        <dbReference type="SMART" id="SM00861"/>
    </source>
</evidence>
<evidence type="ECO:0000256" key="8">
    <source>
        <dbReference type="ARBA" id="ARBA00022842"/>
    </source>
</evidence>
<dbReference type="InterPro" id="IPR033247">
    <property type="entry name" value="Transketolase_fam"/>
</dbReference>
<dbReference type="PROSITE" id="PS00802">
    <property type="entry name" value="TRANSKETOLASE_2"/>
    <property type="match status" value="1"/>
</dbReference>
<feature type="domain" description="Transketolase-like pyrimidine-binding" evidence="11">
    <location>
        <begin position="364"/>
        <end position="541"/>
    </location>
</feature>
<dbReference type="Pfam" id="PF00456">
    <property type="entry name" value="Transketolase_N"/>
    <property type="match status" value="1"/>
</dbReference>
<comment type="subunit">
    <text evidence="4">Homodimer.</text>
</comment>
<evidence type="ECO:0000256" key="2">
    <source>
        <dbReference type="ARBA" id="ARBA00001964"/>
    </source>
</evidence>
<comment type="catalytic activity">
    <reaction evidence="10">
        <text>D-sedoheptulose 7-phosphate + D-glyceraldehyde 3-phosphate = aldehydo-D-ribose 5-phosphate + D-xylulose 5-phosphate</text>
        <dbReference type="Rhea" id="RHEA:10508"/>
        <dbReference type="ChEBI" id="CHEBI:57483"/>
        <dbReference type="ChEBI" id="CHEBI:57737"/>
        <dbReference type="ChEBI" id="CHEBI:58273"/>
        <dbReference type="ChEBI" id="CHEBI:59776"/>
        <dbReference type="EC" id="2.2.1.1"/>
    </reaction>
</comment>
<comment type="similarity">
    <text evidence="3">Belongs to the transketolase family.</text>
</comment>
<dbReference type="GO" id="GO:0005829">
    <property type="term" value="C:cytosol"/>
    <property type="evidence" value="ECO:0007669"/>
    <property type="project" value="TreeGrafter"/>
</dbReference>
<accession>A0A6J6F019</accession>
<evidence type="ECO:0000256" key="7">
    <source>
        <dbReference type="ARBA" id="ARBA00022723"/>
    </source>
</evidence>
<proteinExistence type="inferred from homology"/>
<organism evidence="12">
    <name type="scientific">freshwater metagenome</name>
    <dbReference type="NCBI Taxonomy" id="449393"/>
    <lineage>
        <taxon>unclassified sequences</taxon>
        <taxon>metagenomes</taxon>
        <taxon>ecological metagenomes</taxon>
    </lineage>
</organism>
<sequence length="689" mass="74904">MINLPTWQDADDQAVAISRALAMDAVQKVGNGHPGTAMSLAPVAYTLFQRILKHDPSNPQWINRDRFILSCGHSSLTLYIQLFLSGYGLELEDLKNFRTLESETPGHPEYGHTVGVETTTGPLGQGVANAVGMAMASRYVKGLFDPESKTKLFDHNIWVLASDGDLQEGISAEASSLAGTQMLGNLKLIYDDNRISIEGDTHVAFTEDVSARYLSYGWMVIEVPSKADGNVDRDKLEQAMLKAVSETSKPVLIRLHSVIAWPAPNAKGTAKSHGSALGDEEIAATKKLLGIDPAETFFAPKPVIEHTRKVKDRGQKEYSVWLSEFDLWKTNNPEQAALLSRLTTKQLPTDWDKGIPVFSSEKDVATRAASGKVIQYLAEHLPEFWGGSADLAESNNTTIENGGSFLPANSQIKGANPFGRVVHFGIREHAMAAILNGAALHGFVKPFGGTFLVFSDYMRGSVRLSALMQLPVTYVWTHDSIGLGEDGPTHQPVEHLAALRAIPGLSMVRPADANEVSASWAEIIKRGKPAGLALSRQNLPVIDRNKYQDVSGVKNGAYVLAYGEDDKKDGCQVILIATGSEVYLALAAREKLALDGIKARVVSAPCLEWFKEQPDTYRNQVLPKDVKARVSIEAGIAQPWYEFIGDAGVTVSLEHFGASASATVLFKEFGFTVENIVKAAKKSIDKLHG</sequence>
<evidence type="ECO:0000256" key="1">
    <source>
        <dbReference type="ARBA" id="ARBA00001946"/>
    </source>
</evidence>
<dbReference type="InterPro" id="IPR029061">
    <property type="entry name" value="THDP-binding"/>
</dbReference>
<dbReference type="GO" id="GO:0046872">
    <property type="term" value="F:metal ion binding"/>
    <property type="evidence" value="ECO:0007669"/>
    <property type="project" value="UniProtKB-KW"/>
</dbReference>
<dbReference type="Pfam" id="PF02779">
    <property type="entry name" value="Transket_pyr"/>
    <property type="match status" value="1"/>
</dbReference>
<keyword evidence="9" id="KW-0786">Thiamine pyrophosphate</keyword>
<dbReference type="InterPro" id="IPR049557">
    <property type="entry name" value="Transketolase_CS"/>
</dbReference>
<comment type="cofactor">
    <cofactor evidence="1">
        <name>Mg(2+)</name>
        <dbReference type="ChEBI" id="CHEBI:18420"/>
    </cofactor>
</comment>
<dbReference type="PANTHER" id="PTHR43522:SF2">
    <property type="entry name" value="TRANSKETOLASE 1-RELATED"/>
    <property type="match status" value="1"/>
</dbReference>
<gene>
    <name evidence="12" type="ORF">UFOPK1766_00494</name>
</gene>
<dbReference type="GO" id="GO:0004802">
    <property type="term" value="F:transketolase activity"/>
    <property type="evidence" value="ECO:0007669"/>
    <property type="project" value="UniProtKB-EC"/>
</dbReference>
<dbReference type="PROSITE" id="PS00801">
    <property type="entry name" value="TRANSKETOLASE_1"/>
    <property type="match status" value="1"/>
</dbReference>
<dbReference type="InterPro" id="IPR005478">
    <property type="entry name" value="Transketolase_bac-like"/>
</dbReference>